<accession>A0A4R4PMC5</accession>
<gene>
    <name evidence="5" type="ORF">E1261_28755</name>
</gene>
<dbReference type="InterPro" id="IPR000683">
    <property type="entry name" value="Gfo/Idh/MocA-like_OxRdtase_N"/>
</dbReference>
<dbReference type="InterPro" id="IPR050984">
    <property type="entry name" value="Gfo/Idh/MocA_domain"/>
</dbReference>
<dbReference type="SUPFAM" id="SSF55347">
    <property type="entry name" value="Glyceraldehyde-3-phosphate dehydrogenase-like, C-terminal domain"/>
    <property type="match status" value="1"/>
</dbReference>
<dbReference type="Pfam" id="PF22725">
    <property type="entry name" value="GFO_IDH_MocA_C3"/>
    <property type="match status" value="1"/>
</dbReference>
<dbReference type="Proteomes" id="UP000295075">
    <property type="component" value="Unassembled WGS sequence"/>
</dbReference>
<dbReference type="InterPro" id="IPR036291">
    <property type="entry name" value="NAD(P)-bd_dom_sf"/>
</dbReference>
<evidence type="ECO:0000313" key="6">
    <source>
        <dbReference type="Proteomes" id="UP000295075"/>
    </source>
</evidence>
<evidence type="ECO:0000259" key="4">
    <source>
        <dbReference type="Pfam" id="PF22725"/>
    </source>
</evidence>
<evidence type="ECO:0000256" key="1">
    <source>
        <dbReference type="ARBA" id="ARBA00010928"/>
    </source>
</evidence>
<dbReference type="Gene3D" id="3.40.50.720">
    <property type="entry name" value="NAD(P)-binding Rossmann-like Domain"/>
    <property type="match status" value="1"/>
</dbReference>
<dbReference type="RefSeq" id="WP_132411971.1">
    <property type="nucleotide sequence ID" value="NZ_SMKA01000167.1"/>
</dbReference>
<dbReference type="GO" id="GO:0000166">
    <property type="term" value="F:nucleotide binding"/>
    <property type="evidence" value="ECO:0007669"/>
    <property type="project" value="InterPro"/>
</dbReference>
<organism evidence="5 6">
    <name type="scientific">Kribbella albertanoniae</name>
    <dbReference type="NCBI Taxonomy" id="1266829"/>
    <lineage>
        <taxon>Bacteria</taxon>
        <taxon>Bacillati</taxon>
        <taxon>Actinomycetota</taxon>
        <taxon>Actinomycetes</taxon>
        <taxon>Propionibacteriales</taxon>
        <taxon>Kribbellaceae</taxon>
        <taxon>Kribbella</taxon>
    </lineage>
</organism>
<feature type="domain" description="Gfo/Idh/MocA-like oxidoreductase N-terminal" evidence="3">
    <location>
        <begin position="4"/>
        <end position="111"/>
    </location>
</feature>
<evidence type="ECO:0000259" key="3">
    <source>
        <dbReference type="Pfam" id="PF01408"/>
    </source>
</evidence>
<keyword evidence="6" id="KW-1185">Reference proteome</keyword>
<dbReference type="PANTHER" id="PTHR22604">
    <property type="entry name" value="OXIDOREDUCTASES"/>
    <property type="match status" value="1"/>
</dbReference>
<dbReference type="GO" id="GO:0016491">
    <property type="term" value="F:oxidoreductase activity"/>
    <property type="evidence" value="ECO:0007669"/>
    <property type="project" value="UniProtKB-KW"/>
</dbReference>
<protein>
    <submittedName>
        <fullName evidence="5">Gfo/Idh/MocA family oxidoreductase</fullName>
    </submittedName>
</protein>
<dbReference type="InterPro" id="IPR055170">
    <property type="entry name" value="GFO_IDH_MocA-like_dom"/>
</dbReference>
<dbReference type="Gene3D" id="3.30.360.10">
    <property type="entry name" value="Dihydrodipicolinate Reductase, domain 2"/>
    <property type="match status" value="1"/>
</dbReference>
<feature type="domain" description="GFO/IDH/MocA-like oxidoreductase" evidence="4">
    <location>
        <begin position="131"/>
        <end position="232"/>
    </location>
</feature>
<dbReference type="OrthoDB" id="9815825at2"/>
<dbReference type="PANTHER" id="PTHR22604:SF105">
    <property type="entry name" value="TRANS-1,2-DIHYDROBENZENE-1,2-DIOL DEHYDROGENASE"/>
    <property type="match status" value="1"/>
</dbReference>
<reference evidence="5 6" key="1">
    <citation type="submission" date="2019-03" db="EMBL/GenBank/DDBJ databases">
        <title>Draft genome sequences of novel Actinobacteria.</title>
        <authorList>
            <person name="Sahin N."/>
            <person name="Ay H."/>
            <person name="Saygin H."/>
        </authorList>
    </citation>
    <scope>NUCLEOTIDE SEQUENCE [LARGE SCALE GENOMIC DNA]</scope>
    <source>
        <strain evidence="5 6">JCM 30547</strain>
    </source>
</reference>
<sequence length="324" mass="35126">MPLEIGLIGATGIAARTMLAPATTANAHVRAVAASDAVRAKEFANQHGIEVVHENYAALLADPSVEAVYISLHNSAHHRWAVRAAVAGKHVIVEKPLCLTAEQVAELEFAADGTVQVTEAVATANHEWQQVVRSFIDDGRYGVLRTVRTRMTFAEPKPGGYRDQPELGGGIFFDCASYWLQAIQATVGLNSETDAVEVTGESAFDGPNGVDRSFVASLHWPDGATATLHCETGPNHLSEHLYEFDQATVKLRNFLRPVLGAVPLNLVITPTNANREVITFAPTAYYERQLTNFVNGTSDLADAIPRIELMDAIYADARRRKATP</sequence>
<dbReference type="Pfam" id="PF01408">
    <property type="entry name" value="GFO_IDH_MocA"/>
    <property type="match status" value="1"/>
</dbReference>
<proteinExistence type="inferred from homology"/>
<evidence type="ECO:0000256" key="2">
    <source>
        <dbReference type="ARBA" id="ARBA00023002"/>
    </source>
</evidence>
<dbReference type="AlphaFoldDB" id="A0A4R4PMC5"/>
<comment type="similarity">
    <text evidence="1">Belongs to the Gfo/Idh/MocA family.</text>
</comment>
<name>A0A4R4PMC5_9ACTN</name>
<comment type="caution">
    <text evidence="5">The sequence shown here is derived from an EMBL/GenBank/DDBJ whole genome shotgun (WGS) entry which is preliminary data.</text>
</comment>
<evidence type="ECO:0000313" key="5">
    <source>
        <dbReference type="EMBL" id="TDC23311.1"/>
    </source>
</evidence>
<dbReference type="EMBL" id="SMKA01000167">
    <property type="protein sequence ID" value="TDC23311.1"/>
    <property type="molecule type" value="Genomic_DNA"/>
</dbReference>
<dbReference type="SUPFAM" id="SSF51735">
    <property type="entry name" value="NAD(P)-binding Rossmann-fold domains"/>
    <property type="match status" value="1"/>
</dbReference>
<keyword evidence="2" id="KW-0560">Oxidoreductase</keyword>